<gene>
    <name evidence="7" type="ORF">Bccel_5175</name>
</gene>
<dbReference type="PATRIC" id="fig|398512.5.peg.5425"/>
<dbReference type="InterPro" id="IPR036188">
    <property type="entry name" value="FAD/NAD-bd_sf"/>
</dbReference>
<dbReference type="Gene3D" id="3.50.50.60">
    <property type="entry name" value="FAD/NAD(P)-binding domain"/>
    <property type="match status" value="2"/>
</dbReference>
<evidence type="ECO:0000256" key="5">
    <source>
        <dbReference type="RuleBase" id="RU362075"/>
    </source>
</evidence>
<evidence type="ECO:0000313" key="7">
    <source>
        <dbReference type="EMBL" id="KNY29898.1"/>
    </source>
</evidence>
<dbReference type="InterPro" id="IPR008150">
    <property type="entry name" value="Phytoene_DH_bac_CS"/>
</dbReference>
<dbReference type="eggNOG" id="COG1233">
    <property type="taxonomic scope" value="Bacteria"/>
</dbReference>
<name>A0A0L6JVN8_9FIRM</name>
<dbReference type="InterPro" id="IPR002937">
    <property type="entry name" value="Amino_oxidase"/>
</dbReference>
<comment type="caution">
    <text evidence="7">The sequence shown here is derived from an EMBL/GenBank/DDBJ whole genome shotgun (WGS) entry which is preliminary data.</text>
</comment>
<dbReference type="Pfam" id="PF01593">
    <property type="entry name" value="Amino_oxidase"/>
    <property type="match status" value="1"/>
</dbReference>
<feature type="domain" description="Amine oxidase" evidence="6">
    <location>
        <begin position="13"/>
        <end position="488"/>
    </location>
</feature>
<proteinExistence type="inferred from homology"/>
<dbReference type="STRING" id="398512.Bccel_5175"/>
<dbReference type="PROSITE" id="PS00982">
    <property type="entry name" value="PHYTOENE_DH"/>
    <property type="match status" value="1"/>
</dbReference>
<keyword evidence="8" id="KW-1185">Reference proteome</keyword>
<evidence type="ECO:0000313" key="8">
    <source>
        <dbReference type="Proteomes" id="UP000036923"/>
    </source>
</evidence>
<dbReference type="AlphaFoldDB" id="A0A0L6JVN8"/>
<comment type="pathway">
    <text evidence="1 5">Carotenoid biosynthesis.</text>
</comment>
<evidence type="ECO:0000256" key="1">
    <source>
        <dbReference type="ARBA" id="ARBA00004829"/>
    </source>
</evidence>
<organism evidence="7 8">
    <name type="scientific">Pseudobacteroides cellulosolvens ATCC 35603 = DSM 2933</name>
    <dbReference type="NCBI Taxonomy" id="398512"/>
    <lineage>
        <taxon>Bacteria</taxon>
        <taxon>Bacillati</taxon>
        <taxon>Bacillota</taxon>
        <taxon>Clostridia</taxon>
        <taxon>Eubacteriales</taxon>
        <taxon>Oscillospiraceae</taxon>
        <taxon>Pseudobacteroides</taxon>
    </lineage>
</organism>
<dbReference type="PANTHER" id="PTHR43734:SF1">
    <property type="entry name" value="PHYTOENE DESATURASE"/>
    <property type="match status" value="1"/>
</dbReference>
<accession>A0A0L6JVN8</accession>
<dbReference type="NCBIfam" id="TIGR02734">
    <property type="entry name" value="crtI_fam"/>
    <property type="match status" value="1"/>
</dbReference>
<dbReference type="PANTHER" id="PTHR43734">
    <property type="entry name" value="PHYTOENE DESATURASE"/>
    <property type="match status" value="1"/>
</dbReference>
<comment type="similarity">
    <text evidence="4">Belongs to the carotenoid/retinoid oxidoreductase family. CrtN subfamily.</text>
</comment>
<evidence type="ECO:0000256" key="4">
    <source>
        <dbReference type="ARBA" id="ARBA00038322"/>
    </source>
</evidence>
<evidence type="ECO:0000256" key="2">
    <source>
        <dbReference type="ARBA" id="ARBA00022746"/>
    </source>
</evidence>
<dbReference type="OrthoDB" id="9814556at2"/>
<dbReference type="SUPFAM" id="SSF51905">
    <property type="entry name" value="FAD/NAD(P)-binding domain"/>
    <property type="match status" value="1"/>
</dbReference>
<dbReference type="GO" id="GO:0016117">
    <property type="term" value="P:carotenoid biosynthetic process"/>
    <property type="evidence" value="ECO:0007669"/>
    <property type="project" value="UniProtKB-KW"/>
</dbReference>
<dbReference type="InterPro" id="IPR014105">
    <property type="entry name" value="Carotenoid/retinoid_OxRdtase"/>
</dbReference>
<keyword evidence="3 5" id="KW-0560">Oxidoreductase</keyword>
<reference evidence="8" key="1">
    <citation type="submission" date="2015-07" db="EMBL/GenBank/DDBJ databases">
        <title>Near-Complete Genome Sequence of the Cellulolytic Bacterium Bacteroides (Pseudobacteroides) cellulosolvens ATCC 35603.</title>
        <authorList>
            <person name="Dassa B."/>
            <person name="Utturkar S.M."/>
            <person name="Klingeman D.M."/>
            <person name="Hurt R.A."/>
            <person name="Keller M."/>
            <person name="Xu J."/>
            <person name="Reddy Y.H.K."/>
            <person name="Borovok I."/>
            <person name="Grinberg I.R."/>
            <person name="Lamed R."/>
            <person name="Zhivin O."/>
            <person name="Bayer E.A."/>
            <person name="Brown S.D."/>
        </authorList>
    </citation>
    <scope>NUCLEOTIDE SEQUENCE [LARGE SCALE GENOMIC DNA]</scope>
    <source>
        <strain evidence="8">DSM 2933</strain>
    </source>
</reference>
<dbReference type="Proteomes" id="UP000036923">
    <property type="component" value="Unassembled WGS sequence"/>
</dbReference>
<dbReference type="EMBL" id="LGTC01000001">
    <property type="protein sequence ID" value="KNY29898.1"/>
    <property type="molecule type" value="Genomic_DNA"/>
</dbReference>
<keyword evidence="2 5" id="KW-0125">Carotenoid biosynthesis</keyword>
<protein>
    <submittedName>
        <fullName evidence="7">Phytoene desaturase</fullName>
    </submittedName>
</protein>
<evidence type="ECO:0000259" key="6">
    <source>
        <dbReference type="Pfam" id="PF01593"/>
    </source>
</evidence>
<sequence length="516" mass="58951">MSKKVVIVGAGPGGLSAGMLLAYNGYDVHIYEKKDCVGGRNGKIVLGDFKFDIGPTFLMLPKILEDIFSFTGRDINSYLELIPIDPFYRLRFRGQVDFLPSFNKDYTVKQIEKLFPGDEGGYIEFMDREKLKFEKLFGCLKIPYHSFIHFLRPQFLKAIPKFDLTKTLHSKLSEYFKYEDMRIAMTFQSKYLGMSPWTCPGAFTILSYIEHKMGIFHPIGGLFKISEAMAKVIDEEGGKIHLSKAVKEIIVEKGTAKGLELMDGEKVMADYVIINADFAHAMTNIVDKRNRKKYTDKDLESRDYSCSTFMLYLGLNKKYHINHHNIIFANDYKKNVNDIAELKVLSDDPSFYIQNASVIDPTLAPEGKSALYVLVPVPNNSSGIDWKKEKERFRRLVIDKIKEKTELKDIEEHIEVEKIITPHDWEHEYGVYKGATFNLSHKLSQMLYFRPHNKFQEFKNCYLVGGGTHPGSGLPTIYESGRISANLIMQDGALGLGFDYQDVFEKKTVKDKGIGV</sequence>
<dbReference type="RefSeq" id="WP_036943528.1">
    <property type="nucleotide sequence ID" value="NZ_JQKC01000022.1"/>
</dbReference>
<dbReference type="GO" id="GO:0016627">
    <property type="term" value="F:oxidoreductase activity, acting on the CH-CH group of donors"/>
    <property type="evidence" value="ECO:0007669"/>
    <property type="project" value="UniProtKB-ARBA"/>
</dbReference>
<evidence type="ECO:0000256" key="3">
    <source>
        <dbReference type="ARBA" id="ARBA00023002"/>
    </source>
</evidence>
<dbReference type="PRINTS" id="PR00419">
    <property type="entry name" value="ADXRDTASE"/>
</dbReference>